<dbReference type="SUPFAM" id="SSF46785">
    <property type="entry name" value="Winged helix' DNA-binding domain"/>
    <property type="match status" value="1"/>
</dbReference>
<dbReference type="Pfam" id="PF01047">
    <property type="entry name" value="MarR"/>
    <property type="match status" value="1"/>
</dbReference>
<evidence type="ECO:0000313" key="4">
    <source>
        <dbReference type="Proteomes" id="UP000602381"/>
    </source>
</evidence>
<accession>A0ABQ2LGR4</accession>
<dbReference type="Pfam" id="PF11994">
    <property type="entry name" value="DUF3489"/>
    <property type="match status" value="1"/>
</dbReference>
<keyword evidence="4" id="KW-1185">Reference proteome</keyword>
<dbReference type="EMBL" id="BMOV01000015">
    <property type="protein sequence ID" value="GGO17341.1"/>
    <property type="molecule type" value="Genomic_DNA"/>
</dbReference>
<feature type="region of interest" description="Disordered" evidence="1">
    <location>
        <begin position="113"/>
        <end position="151"/>
    </location>
</feature>
<evidence type="ECO:0000259" key="2">
    <source>
        <dbReference type="Pfam" id="PF01047"/>
    </source>
</evidence>
<feature type="domain" description="HTH marR-type" evidence="2">
    <location>
        <begin position="25"/>
        <end position="73"/>
    </location>
</feature>
<comment type="caution">
    <text evidence="3">The sequence shown here is derived from an EMBL/GenBank/DDBJ whole genome shotgun (WGS) entry which is preliminary data.</text>
</comment>
<name>A0ABQ2LGR4_9PROT</name>
<sequence length="215" mass="22697">MVEGLAIPAMPEHREATMPSHMSKLTDTQLLILSAAAQHKDGTVLPLSDRLTLNKGTTTSMLKGLIKKGLIKKGLIAERPASVGAEIWRESDDGGHFTLAITDLGLNAIGVEPEEAVESPSQSKTTMRASSPAKRPKESSAAHTKPTAPAGSKQALLIGLLQRKSGATIDEMMAATGWQAHSVRGAISGTIKKKFGQAVTAEKIEGRGRVYRIAG</sequence>
<evidence type="ECO:0000313" key="3">
    <source>
        <dbReference type="EMBL" id="GGO17341.1"/>
    </source>
</evidence>
<dbReference type="InterPro" id="IPR036388">
    <property type="entry name" value="WH-like_DNA-bd_sf"/>
</dbReference>
<dbReference type="InterPro" id="IPR021880">
    <property type="entry name" value="DUF3489"/>
</dbReference>
<feature type="compositionally biased region" description="Polar residues" evidence="1">
    <location>
        <begin position="119"/>
        <end position="129"/>
    </location>
</feature>
<organism evidence="3 4">
    <name type="scientific">Iodidimonas muriae</name>
    <dbReference type="NCBI Taxonomy" id="261467"/>
    <lineage>
        <taxon>Bacteria</taxon>
        <taxon>Pseudomonadati</taxon>
        <taxon>Pseudomonadota</taxon>
        <taxon>Alphaproteobacteria</taxon>
        <taxon>Iodidimonadales</taxon>
        <taxon>Iodidimonadaceae</taxon>
        <taxon>Iodidimonas</taxon>
    </lineage>
</organism>
<dbReference type="Proteomes" id="UP000602381">
    <property type="component" value="Unassembled WGS sequence"/>
</dbReference>
<gene>
    <name evidence="3" type="ORF">GCM10007972_27360</name>
</gene>
<reference evidence="4" key="1">
    <citation type="journal article" date="2019" name="Int. J. Syst. Evol. Microbiol.">
        <title>The Global Catalogue of Microorganisms (GCM) 10K type strain sequencing project: providing services to taxonomists for standard genome sequencing and annotation.</title>
        <authorList>
            <consortium name="The Broad Institute Genomics Platform"/>
            <consortium name="The Broad Institute Genome Sequencing Center for Infectious Disease"/>
            <person name="Wu L."/>
            <person name="Ma J."/>
        </authorList>
    </citation>
    <scope>NUCLEOTIDE SEQUENCE [LARGE SCALE GENOMIC DNA]</scope>
    <source>
        <strain evidence="4">JCM 17843</strain>
    </source>
</reference>
<evidence type="ECO:0000256" key="1">
    <source>
        <dbReference type="SAM" id="MobiDB-lite"/>
    </source>
</evidence>
<proteinExistence type="predicted"/>
<protein>
    <recommendedName>
        <fullName evidence="2">HTH marR-type domain-containing protein</fullName>
    </recommendedName>
</protein>
<dbReference type="InterPro" id="IPR036390">
    <property type="entry name" value="WH_DNA-bd_sf"/>
</dbReference>
<dbReference type="Gene3D" id="1.10.10.10">
    <property type="entry name" value="Winged helix-like DNA-binding domain superfamily/Winged helix DNA-binding domain"/>
    <property type="match status" value="1"/>
</dbReference>
<dbReference type="InterPro" id="IPR000835">
    <property type="entry name" value="HTH_MarR-typ"/>
</dbReference>